<dbReference type="GO" id="GO:0008380">
    <property type="term" value="P:RNA splicing"/>
    <property type="evidence" value="ECO:0007669"/>
    <property type="project" value="UniProtKB-KW"/>
</dbReference>
<evidence type="ECO:0000256" key="2">
    <source>
        <dbReference type="ARBA" id="ARBA00023187"/>
    </source>
</evidence>
<dbReference type="PANTHER" id="PTHR23147">
    <property type="entry name" value="SERINE/ARGININE RICH SPLICING FACTOR"/>
    <property type="match status" value="1"/>
</dbReference>
<evidence type="ECO:0000313" key="7">
    <source>
        <dbReference type="Proteomes" id="UP000001514"/>
    </source>
</evidence>
<dbReference type="EMBL" id="GL377614">
    <property type="protein sequence ID" value="EFJ17319.1"/>
    <property type="molecule type" value="Genomic_DNA"/>
</dbReference>
<keyword evidence="7" id="KW-1185">Reference proteome</keyword>
<dbReference type="SUPFAM" id="SSF54928">
    <property type="entry name" value="RNA-binding domain, RBD"/>
    <property type="match status" value="1"/>
</dbReference>
<dbReference type="Gramene" id="EFJ17319">
    <property type="protein sequence ID" value="EFJ17319"/>
    <property type="gene ID" value="SELMODRAFT_8339"/>
</dbReference>
<dbReference type="OrthoDB" id="439808at2759"/>
<accession>D8QXM7</accession>
<dbReference type="InterPro" id="IPR012677">
    <property type="entry name" value="Nucleotide-bd_a/b_plait_sf"/>
</dbReference>
<dbReference type="STRING" id="88036.D8QXM7"/>
<keyword evidence="2" id="KW-0508">mRNA splicing</keyword>
<feature type="non-terminal residue" evidence="6">
    <location>
        <position position="1"/>
    </location>
</feature>
<feature type="domain" description="RRM" evidence="4">
    <location>
        <begin position="1"/>
        <end position="68"/>
    </location>
</feature>
<name>D8QXM7_SELML</name>
<dbReference type="InterPro" id="IPR050907">
    <property type="entry name" value="SRSF"/>
</dbReference>
<dbReference type="KEGG" id="smo:SELMODRAFT_8343"/>
<dbReference type="eggNOG" id="KOG0118">
    <property type="taxonomic scope" value="Eukaryota"/>
</dbReference>
<dbReference type="PROSITE" id="PS50102">
    <property type="entry name" value="RRM"/>
    <property type="match status" value="1"/>
</dbReference>
<dbReference type="AlphaFoldDB" id="D8QXM7"/>
<evidence type="ECO:0000259" key="4">
    <source>
        <dbReference type="PROSITE" id="PS50102"/>
    </source>
</evidence>
<dbReference type="KEGG" id="smo:SELMODRAFT_8339"/>
<dbReference type="EMBL" id="GL377568">
    <property type="protein sequence ID" value="EFJ35450.1"/>
    <property type="molecule type" value="Genomic_DNA"/>
</dbReference>
<dbReference type="Gene3D" id="3.30.70.330">
    <property type="match status" value="1"/>
</dbReference>
<dbReference type="Pfam" id="PF00076">
    <property type="entry name" value="RRM_1"/>
    <property type="match status" value="1"/>
</dbReference>
<dbReference type="InParanoid" id="D8QXM7"/>
<protein>
    <recommendedName>
        <fullName evidence="4">RRM domain-containing protein</fullName>
    </recommendedName>
</protein>
<proteinExistence type="predicted"/>
<dbReference type="Proteomes" id="UP000001514">
    <property type="component" value="Unassembled WGS sequence"/>
</dbReference>
<dbReference type="SMART" id="SM00360">
    <property type="entry name" value="RRM"/>
    <property type="match status" value="1"/>
</dbReference>
<keyword evidence="1" id="KW-0507">mRNA processing</keyword>
<evidence type="ECO:0000256" key="3">
    <source>
        <dbReference type="PROSITE-ProRule" id="PRU00176"/>
    </source>
</evidence>
<dbReference type="GO" id="GO:0003729">
    <property type="term" value="F:mRNA binding"/>
    <property type="evidence" value="ECO:0000318"/>
    <property type="project" value="GO_Central"/>
</dbReference>
<feature type="non-terminal residue" evidence="6">
    <location>
        <position position="79"/>
    </location>
</feature>
<evidence type="ECO:0000256" key="1">
    <source>
        <dbReference type="ARBA" id="ARBA00022664"/>
    </source>
</evidence>
<dbReference type="Gramene" id="EFJ35450">
    <property type="protein sequence ID" value="EFJ35450"/>
    <property type="gene ID" value="SELMODRAFT_8343"/>
</dbReference>
<dbReference type="GO" id="GO:0000381">
    <property type="term" value="P:regulation of alternative mRNA splicing, via spliceosome"/>
    <property type="evidence" value="ECO:0000318"/>
    <property type="project" value="GO_Central"/>
</dbReference>
<evidence type="ECO:0000313" key="5">
    <source>
        <dbReference type="EMBL" id="EFJ17319.1"/>
    </source>
</evidence>
<dbReference type="HOGENOM" id="CLU_012062_28_8_1"/>
<dbReference type="GO" id="GO:0006397">
    <property type="term" value="P:mRNA processing"/>
    <property type="evidence" value="ECO:0007669"/>
    <property type="project" value="UniProtKB-KW"/>
</dbReference>
<evidence type="ECO:0000313" key="6">
    <source>
        <dbReference type="EMBL" id="EFJ35450.1"/>
    </source>
</evidence>
<dbReference type="GO" id="GO:0016607">
    <property type="term" value="C:nuclear speck"/>
    <property type="evidence" value="ECO:0000318"/>
    <property type="project" value="GO_Central"/>
</dbReference>
<dbReference type="InterPro" id="IPR000504">
    <property type="entry name" value="RRM_dom"/>
</dbReference>
<reference evidence="6 7" key="1">
    <citation type="journal article" date="2011" name="Science">
        <title>The Selaginella genome identifies genetic changes associated with the evolution of vascular plants.</title>
        <authorList>
            <person name="Banks J.A."/>
            <person name="Nishiyama T."/>
            <person name="Hasebe M."/>
            <person name="Bowman J.L."/>
            <person name="Gribskov M."/>
            <person name="dePamphilis C."/>
            <person name="Albert V.A."/>
            <person name="Aono N."/>
            <person name="Aoyama T."/>
            <person name="Ambrose B.A."/>
            <person name="Ashton N.W."/>
            <person name="Axtell M.J."/>
            <person name="Barker E."/>
            <person name="Barker M.S."/>
            <person name="Bennetzen J.L."/>
            <person name="Bonawitz N.D."/>
            <person name="Chapple C."/>
            <person name="Cheng C."/>
            <person name="Correa L.G."/>
            <person name="Dacre M."/>
            <person name="DeBarry J."/>
            <person name="Dreyer I."/>
            <person name="Elias M."/>
            <person name="Engstrom E.M."/>
            <person name="Estelle M."/>
            <person name="Feng L."/>
            <person name="Finet C."/>
            <person name="Floyd S.K."/>
            <person name="Frommer W.B."/>
            <person name="Fujita T."/>
            <person name="Gramzow L."/>
            <person name="Gutensohn M."/>
            <person name="Harholt J."/>
            <person name="Hattori M."/>
            <person name="Heyl A."/>
            <person name="Hirai T."/>
            <person name="Hiwatashi Y."/>
            <person name="Ishikawa M."/>
            <person name="Iwata M."/>
            <person name="Karol K.G."/>
            <person name="Koehler B."/>
            <person name="Kolukisaoglu U."/>
            <person name="Kubo M."/>
            <person name="Kurata T."/>
            <person name="Lalonde S."/>
            <person name="Li K."/>
            <person name="Li Y."/>
            <person name="Litt A."/>
            <person name="Lyons E."/>
            <person name="Manning G."/>
            <person name="Maruyama T."/>
            <person name="Michael T.P."/>
            <person name="Mikami K."/>
            <person name="Miyazaki S."/>
            <person name="Morinaga S."/>
            <person name="Murata T."/>
            <person name="Mueller-Roeber B."/>
            <person name="Nelson D.R."/>
            <person name="Obara M."/>
            <person name="Oguri Y."/>
            <person name="Olmstead R.G."/>
            <person name="Onodera N."/>
            <person name="Petersen B.L."/>
            <person name="Pils B."/>
            <person name="Prigge M."/>
            <person name="Rensing S.A."/>
            <person name="Riano-Pachon D.M."/>
            <person name="Roberts A.W."/>
            <person name="Sato Y."/>
            <person name="Scheller H.V."/>
            <person name="Schulz B."/>
            <person name="Schulz C."/>
            <person name="Shakirov E.V."/>
            <person name="Shibagaki N."/>
            <person name="Shinohara N."/>
            <person name="Shippen D.E."/>
            <person name="Soerensen I."/>
            <person name="Sotooka R."/>
            <person name="Sugimoto N."/>
            <person name="Sugita M."/>
            <person name="Sumikawa N."/>
            <person name="Tanurdzic M."/>
            <person name="Theissen G."/>
            <person name="Ulvskov P."/>
            <person name="Wakazuki S."/>
            <person name="Weng J.K."/>
            <person name="Willats W.W."/>
            <person name="Wipf D."/>
            <person name="Wolf P.G."/>
            <person name="Yang L."/>
            <person name="Zimmer A.D."/>
            <person name="Zhu Q."/>
            <person name="Mitros T."/>
            <person name="Hellsten U."/>
            <person name="Loque D."/>
            <person name="Otillar R."/>
            <person name="Salamov A."/>
            <person name="Schmutz J."/>
            <person name="Shapiro H."/>
            <person name="Lindquist E."/>
            <person name="Lucas S."/>
            <person name="Rokhsar D."/>
            <person name="Grigoriev I.V."/>
        </authorList>
    </citation>
    <scope>NUCLEOTIDE SEQUENCE [LARGE SCALE GENOMIC DNA]</scope>
</reference>
<dbReference type="InterPro" id="IPR035979">
    <property type="entry name" value="RBD_domain_sf"/>
</dbReference>
<organism evidence="7">
    <name type="scientific">Selaginella moellendorffii</name>
    <name type="common">Spikemoss</name>
    <dbReference type="NCBI Taxonomy" id="88036"/>
    <lineage>
        <taxon>Eukaryota</taxon>
        <taxon>Viridiplantae</taxon>
        <taxon>Streptophyta</taxon>
        <taxon>Embryophyta</taxon>
        <taxon>Tracheophyta</taxon>
        <taxon>Lycopodiopsida</taxon>
        <taxon>Selaginellales</taxon>
        <taxon>Selaginellaceae</taxon>
        <taxon>Selaginella</taxon>
    </lineage>
</organism>
<sequence>SRPEEVRVPFEKFGPVKDVYLPKDYYSGEPRGFGFVQFIEPGDAADAKFNMDHQLLGGREITVVFAEENRKKPSEMRIK</sequence>
<gene>
    <name evidence="5" type="ORF">SELMODRAFT_8339</name>
    <name evidence="6" type="ORF">SELMODRAFT_8343</name>
</gene>
<keyword evidence="3" id="KW-0694">RNA-binding</keyword>